<feature type="region of interest" description="Disordered" evidence="1">
    <location>
        <begin position="334"/>
        <end position="363"/>
    </location>
</feature>
<dbReference type="GO" id="GO:0005634">
    <property type="term" value="C:nucleus"/>
    <property type="evidence" value="ECO:0007669"/>
    <property type="project" value="InterPro"/>
</dbReference>
<dbReference type="Proteomes" id="UP000799753">
    <property type="component" value="Unassembled WGS sequence"/>
</dbReference>
<feature type="compositionally biased region" description="Basic and acidic residues" evidence="1">
    <location>
        <begin position="90"/>
        <end position="105"/>
    </location>
</feature>
<dbReference type="SMART" id="SM00581">
    <property type="entry name" value="PSP"/>
    <property type="match status" value="1"/>
</dbReference>
<name>A0A6A6RZF2_9PLEO</name>
<evidence type="ECO:0000313" key="4">
    <source>
        <dbReference type="Proteomes" id="UP000799753"/>
    </source>
</evidence>
<dbReference type="AlphaFoldDB" id="A0A6A6RZF2"/>
<dbReference type="InterPro" id="IPR006568">
    <property type="entry name" value="PSP_pro-rich"/>
</dbReference>
<proteinExistence type="predicted"/>
<feature type="compositionally biased region" description="Basic residues" evidence="1">
    <location>
        <begin position="8"/>
        <end position="24"/>
    </location>
</feature>
<evidence type="ECO:0000256" key="1">
    <source>
        <dbReference type="SAM" id="MobiDB-lite"/>
    </source>
</evidence>
<keyword evidence="4" id="KW-1185">Reference proteome</keyword>
<feature type="compositionally biased region" description="Acidic residues" evidence="1">
    <location>
        <begin position="391"/>
        <end position="411"/>
    </location>
</feature>
<accession>A0A6A6RZF2</accession>
<feature type="region of interest" description="Disordered" evidence="1">
    <location>
        <begin position="1"/>
        <end position="55"/>
    </location>
</feature>
<organism evidence="3 4">
    <name type="scientific">Massarina eburnea CBS 473.64</name>
    <dbReference type="NCBI Taxonomy" id="1395130"/>
    <lineage>
        <taxon>Eukaryota</taxon>
        <taxon>Fungi</taxon>
        <taxon>Dikarya</taxon>
        <taxon>Ascomycota</taxon>
        <taxon>Pezizomycotina</taxon>
        <taxon>Dothideomycetes</taxon>
        <taxon>Pleosporomycetidae</taxon>
        <taxon>Pleosporales</taxon>
        <taxon>Massarineae</taxon>
        <taxon>Massarinaceae</taxon>
        <taxon>Massarina</taxon>
    </lineage>
</organism>
<feature type="region of interest" description="Disordered" evidence="1">
    <location>
        <begin position="387"/>
        <end position="437"/>
    </location>
</feature>
<reference evidence="3" key="1">
    <citation type="journal article" date="2020" name="Stud. Mycol.">
        <title>101 Dothideomycetes genomes: a test case for predicting lifestyles and emergence of pathogens.</title>
        <authorList>
            <person name="Haridas S."/>
            <person name="Albert R."/>
            <person name="Binder M."/>
            <person name="Bloem J."/>
            <person name="Labutti K."/>
            <person name="Salamov A."/>
            <person name="Andreopoulos B."/>
            <person name="Baker S."/>
            <person name="Barry K."/>
            <person name="Bills G."/>
            <person name="Bluhm B."/>
            <person name="Cannon C."/>
            <person name="Castanera R."/>
            <person name="Culley D."/>
            <person name="Daum C."/>
            <person name="Ezra D."/>
            <person name="Gonzalez J."/>
            <person name="Henrissat B."/>
            <person name="Kuo A."/>
            <person name="Liang C."/>
            <person name="Lipzen A."/>
            <person name="Lutzoni F."/>
            <person name="Magnuson J."/>
            <person name="Mondo S."/>
            <person name="Nolan M."/>
            <person name="Ohm R."/>
            <person name="Pangilinan J."/>
            <person name="Park H.-J."/>
            <person name="Ramirez L."/>
            <person name="Alfaro M."/>
            <person name="Sun H."/>
            <person name="Tritt A."/>
            <person name="Yoshinaga Y."/>
            <person name="Zwiers L.-H."/>
            <person name="Turgeon B."/>
            <person name="Goodwin S."/>
            <person name="Spatafora J."/>
            <person name="Crous P."/>
            <person name="Grigoriev I."/>
        </authorList>
    </citation>
    <scope>NUCLEOTIDE SEQUENCE</scope>
    <source>
        <strain evidence="3">CBS 473.64</strain>
    </source>
</reference>
<dbReference type="OrthoDB" id="10260794at2759"/>
<dbReference type="Pfam" id="PF04037">
    <property type="entry name" value="DUF382"/>
    <property type="match status" value="1"/>
</dbReference>
<dbReference type="InterPro" id="IPR007180">
    <property type="entry name" value="DUF382"/>
</dbReference>
<dbReference type="InterPro" id="IPR052584">
    <property type="entry name" value="U2_snRNP_Complex_Component"/>
</dbReference>
<dbReference type="PANTHER" id="PTHR12785">
    <property type="entry name" value="SPLICING FACTOR 3B"/>
    <property type="match status" value="1"/>
</dbReference>
<gene>
    <name evidence="3" type="ORF">P280DRAFT_400058</name>
</gene>
<evidence type="ECO:0000313" key="3">
    <source>
        <dbReference type="EMBL" id="KAF2640605.1"/>
    </source>
</evidence>
<sequence>MSGAAVKGVKKANKNAYRRQKKKAQRAETPSEAGDSAREVESPAPAVQTSNDEQAVRTTDLVTVDTFDDQFNFDNPLFEQYKGIFEKFRERTAEENAKEDEKPEIYYDDDDIPDADQEEVTKLKLSKRQRKEMSKLSIAQLKSMVDKPELVEWTDVSSSDPRLLISIKAHKNVVPVPNHWSLKREYLSSKRGIEKPPFALPKFIQETGISEMREAVQTKEAEMTMRQKQRERVQGKIGKLDIDYVKLFDAFFRRQTKPEMTKYGEVYYEGKEFETSLVHMKPGVLSEELRDALGMTQGNPPPWLINQQRSGPPPSYPNLKIPGVNAAIPPGASWGFSPGQWGKPPIDEHSQRPNWGGDPLGQGIFTEQATTAQQGDPVERTIWGVLRAEGESEDEESEEESDDEEEDEEDGDKGLDPSGIQTSATAASAVPLSDIGGTETIAGEFALRKGRKGMDTEEPVASRSAYQVLPQRDISATGFFGGEHAYDLDAARRDTFGGDGQRKRKAGDIDVSVDVDALADGDRVDKDALRKQYEAQRKAEMQGQWSAIDQDDLSQMIADEARKRQKREGR</sequence>
<evidence type="ECO:0000259" key="2">
    <source>
        <dbReference type="SMART" id="SM00581"/>
    </source>
</evidence>
<dbReference type="PANTHER" id="PTHR12785:SF6">
    <property type="entry name" value="SPLICING FACTOR 3B SUBUNIT 2"/>
    <property type="match status" value="1"/>
</dbReference>
<feature type="region of interest" description="Disordered" evidence="1">
    <location>
        <begin position="90"/>
        <end position="112"/>
    </location>
</feature>
<dbReference type="EMBL" id="MU006784">
    <property type="protein sequence ID" value="KAF2640605.1"/>
    <property type="molecule type" value="Genomic_DNA"/>
</dbReference>
<protein>
    <submittedName>
        <fullName evidence="3">DUF382-domain-containing protein</fullName>
    </submittedName>
</protein>
<feature type="region of interest" description="Disordered" evidence="1">
    <location>
        <begin position="535"/>
        <end position="570"/>
    </location>
</feature>
<feature type="domain" description="PSP proline-rich" evidence="2">
    <location>
        <begin position="277"/>
        <end position="330"/>
    </location>
</feature>
<dbReference type="Pfam" id="PF04046">
    <property type="entry name" value="PSP"/>
    <property type="match status" value="1"/>
</dbReference>